<accession>A0A1X7SPM7</accession>
<dbReference type="Pfam" id="PF07727">
    <property type="entry name" value="RVT_2"/>
    <property type="match status" value="1"/>
</dbReference>
<dbReference type="AlphaFoldDB" id="A0A1X7SPM7"/>
<reference evidence="2" key="1">
    <citation type="submission" date="2017-05" db="UniProtKB">
        <authorList>
            <consortium name="EnsemblMetazoa"/>
        </authorList>
    </citation>
    <scope>IDENTIFICATION</scope>
</reference>
<organism evidence="2">
    <name type="scientific">Amphimedon queenslandica</name>
    <name type="common">Sponge</name>
    <dbReference type="NCBI Taxonomy" id="400682"/>
    <lineage>
        <taxon>Eukaryota</taxon>
        <taxon>Metazoa</taxon>
        <taxon>Porifera</taxon>
        <taxon>Demospongiae</taxon>
        <taxon>Heteroscleromorpha</taxon>
        <taxon>Haplosclerida</taxon>
        <taxon>Niphatidae</taxon>
        <taxon>Amphimedon</taxon>
    </lineage>
</organism>
<dbReference type="InterPro" id="IPR013103">
    <property type="entry name" value="RVT_2"/>
</dbReference>
<dbReference type="InParanoid" id="A0A1X7SPM7"/>
<dbReference type="EnsemblMetazoa" id="Aqu2.1.04066_001">
    <property type="protein sequence ID" value="Aqu2.1.04066_001"/>
    <property type="gene ID" value="Aqu2.1.04066"/>
</dbReference>
<name>A0A1X7SPM7_AMPQE</name>
<feature type="domain" description="Reverse transcriptase Ty1/copia-type" evidence="1">
    <location>
        <begin position="42"/>
        <end position="85"/>
    </location>
</feature>
<evidence type="ECO:0000259" key="1">
    <source>
        <dbReference type="Pfam" id="PF07727"/>
    </source>
</evidence>
<evidence type="ECO:0000313" key="2">
    <source>
        <dbReference type="EnsemblMetazoa" id="Aqu2.1.04066_001"/>
    </source>
</evidence>
<sequence length="87" mass="10008">MKYMISWSFQMGKGPLVVDGYTNERLKRIDLLRGMKLDLSDQQAGLNYEIFCPVVEYESIRYVVSVAAQMGMLLRQMDVTSAFLMES</sequence>
<protein>
    <recommendedName>
        <fullName evidence="1">Reverse transcriptase Ty1/copia-type domain-containing protein</fullName>
    </recommendedName>
</protein>
<proteinExistence type="predicted"/>